<dbReference type="GO" id="GO:0004553">
    <property type="term" value="F:hydrolase activity, hydrolyzing O-glycosyl compounds"/>
    <property type="evidence" value="ECO:0007669"/>
    <property type="project" value="InterPro"/>
</dbReference>
<protein>
    <recommendedName>
        <fullName evidence="8">GH16 domain-containing protein</fullName>
    </recommendedName>
</protein>
<comment type="function">
    <text evidence="5">Dual chitinase/transglycosylase that plays a role in cell wall architecture. Chitinase and transglycosylase activities are coupled. Required for the polysaccharide cross-linking at the septa and the cell wall. More specifically, transfers chitin to 1,6-beta-glucan in the cell wall.</text>
</comment>
<dbReference type="PANTHER" id="PTHR10963:SF22">
    <property type="entry name" value="GLYCOSIDASE CRH2-RELATED"/>
    <property type="match status" value="1"/>
</dbReference>
<organism evidence="9 10">
    <name type="scientific">Ascobolus immersus RN42</name>
    <dbReference type="NCBI Taxonomy" id="1160509"/>
    <lineage>
        <taxon>Eukaryota</taxon>
        <taxon>Fungi</taxon>
        <taxon>Dikarya</taxon>
        <taxon>Ascomycota</taxon>
        <taxon>Pezizomycotina</taxon>
        <taxon>Pezizomycetes</taxon>
        <taxon>Pezizales</taxon>
        <taxon>Ascobolaceae</taxon>
        <taxon>Ascobolus</taxon>
    </lineage>
</organism>
<dbReference type="OrthoDB" id="4781at2759"/>
<keyword evidence="3" id="KW-0326">Glycosidase</keyword>
<dbReference type="PROSITE" id="PS51762">
    <property type="entry name" value="GH16_2"/>
    <property type="match status" value="1"/>
</dbReference>
<dbReference type="GO" id="GO:0005975">
    <property type="term" value="P:carbohydrate metabolic process"/>
    <property type="evidence" value="ECO:0007669"/>
    <property type="project" value="InterPro"/>
</dbReference>
<feature type="domain" description="GH16" evidence="8">
    <location>
        <begin position="61"/>
        <end position="280"/>
    </location>
</feature>
<evidence type="ECO:0000256" key="2">
    <source>
        <dbReference type="ARBA" id="ARBA00022801"/>
    </source>
</evidence>
<dbReference type="InterPro" id="IPR013320">
    <property type="entry name" value="ConA-like_dom_sf"/>
</dbReference>
<dbReference type="SUPFAM" id="SSF49899">
    <property type="entry name" value="Concanavalin A-like lectins/glucanases"/>
    <property type="match status" value="1"/>
</dbReference>
<evidence type="ECO:0000256" key="6">
    <source>
        <dbReference type="SAM" id="MobiDB-lite"/>
    </source>
</evidence>
<feature type="region of interest" description="Disordered" evidence="6">
    <location>
        <begin position="406"/>
        <end position="426"/>
    </location>
</feature>
<dbReference type="PROSITE" id="PS00026">
    <property type="entry name" value="CHIT_BIND_I_1"/>
    <property type="match status" value="1"/>
</dbReference>
<dbReference type="STRING" id="1160509.A0A3N4I3W5"/>
<dbReference type="GO" id="GO:0008061">
    <property type="term" value="F:chitin binding"/>
    <property type="evidence" value="ECO:0007669"/>
    <property type="project" value="InterPro"/>
</dbReference>
<evidence type="ECO:0000256" key="7">
    <source>
        <dbReference type="SAM" id="SignalP"/>
    </source>
</evidence>
<evidence type="ECO:0000256" key="4">
    <source>
        <dbReference type="ARBA" id="ARBA00038074"/>
    </source>
</evidence>
<dbReference type="InterPro" id="IPR050546">
    <property type="entry name" value="Glycosyl_Hydrlase_16"/>
</dbReference>
<dbReference type="Pfam" id="PF00722">
    <property type="entry name" value="Glyco_hydro_16"/>
    <property type="match status" value="1"/>
</dbReference>
<dbReference type="GO" id="GO:0009277">
    <property type="term" value="C:fungal-type cell wall"/>
    <property type="evidence" value="ECO:0007669"/>
    <property type="project" value="TreeGrafter"/>
</dbReference>
<evidence type="ECO:0000259" key="8">
    <source>
        <dbReference type="PROSITE" id="PS51762"/>
    </source>
</evidence>
<evidence type="ECO:0000313" key="10">
    <source>
        <dbReference type="Proteomes" id="UP000275078"/>
    </source>
</evidence>
<feature type="chain" id="PRO_5018229945" description="GH16 domain-containing protein" evidence="7">
    <location>
        <begin position="20"/>
        <end position="447"/>
    </location>
</feature>
<evidence type="ECO:0000256" key="1">
    <source>
        <dbReference type="ARBA" id="ARBA00022729"/>
    </source>
</evidence>
<dbReference type="Gene3D" id="2.60.120.200">
    <property type="match status" value="1"/>
</dbReference>
<name>A0A3N4I3W5_ASCIM</name>
<accession>A0A3N4I3W5</accession>
<proteinExistence type="inferred from homology"/>
<evidence type="ECO:0000256" key="3">
    <source>
        <dbReference type="ARBA" id="ARBA00023295"/>
    </source>
</evidence>
<dbReference type="GO" id="GO:0031505">
    <property type="term" value="P:fungal-type cell wall organization"/>
    <property type="evidence" value="ECO:0007669"/>
    <property type="project" value="TreeGrafter"/>
</dbReference>
<keyword evidence="1 7" id="KW-0732">Signal</keyword>
<dbReference type="InterPro" id="IPR018371">
    <property type="entry name" value="Chitin-binding_1_CS"/>
</dbReference>
<evidence type="ECO:0000256" key="5">
    <source>
        <dbReference type="ARBA" id="ARBA00093308"/>
    </source>
</evidence>
<comment type="similarity">
    <text evidence="4">Belongs to the glycosyl hydrolase 16 family. CRH1 subfamily.</text>
</comment>
<dbReference type="Proteomes" id="UP000275078">
    <property type="component" value="Unassembled WGS sequence"/>
</dbReference>
<dbReference type="CDD" id="cd02183">
    <property type="entry name" value="GH16_fungal_CRH1_transglycosylase"/>
    <property type="match status" value="1"/>
</dbReference>
<sequence length="447" mass="48067">MVRILDLALLAAAAVSVSAQAIVAECGRGLGKCPSNKPCCSQYGQCGIGAYCLGGCDPLWSTSLGSCAPQPVCKSGTYKFGGMKGVVHKTKYLGDSSKFDWVADGNPLPSPDGKSMILTMAPDSVGTVVSSTFEVLYGRVAATMRTSRGAGAVTAFILFSDVKDEIDYEWVGADLNMAQTNFYFQGIPDYTNTGNISISTSTFDNWHTYELDWSPERLQFKVNGQVGRTVYRKDTLNETTGIYHYPQTPSRIQLSLWPGGLASNLKGTIEWAGGEINWNHPDVQKNGYYYAMVKEVEVECYKVPASVKQEGSKSYVFYDQAGLEGSVKITDKSTILKSFLATGTDPNKDLPKADKNNKDKNKELEAIETVPGMQGAGLSSADIQQADDTAWFEAAGEEEGFTARTTFDQGLNLPQRGAPTTTSGGNKLGEKGSLFAFAAAVLVGVML</sequence>
<dbReference type="GO" id="GO:0016757">
    <property type="term" value="F:glycosyltransferase activity"/>
    <property type="evidence" value="ECO:0007669"/>
    <property type="project" value="TreeGrafter"/>
</dbReference>
<feature type="signal peptide" evidence="7">
    <location>
        <begin position="1"/>
        <end position="19"/>
    </location>
</feature>
<gene>
    <name evidence="9" type="ORF">BJ508DRAFT_122592</name>
</gene>
<dbReference type="PANTHER" id="PTHR10963">
    <property type="entry name" value="GLYCOSYL HYDROLASE-RELATED"/>
    <property type="match status" value="1"/>
</dbReference>
<dbReference type="EMBL" id="ML119684">
    <property type="protein sequence ID" value="RPA80802.1"/>
    <property type="molecule type" value="Genomic_DNA"/>
</dbReference>
<evidence type="ECO:0000313" key="9">
    <source>
        <dbReference type="EMBL" id="RPA80802.1"/>
    </source>
</evidence>
<dbReference type="InterPro" id="IPR000757">
    <property type="entry name" value="Beta-glucanase-like"/>
</dbReference>
<dbReference type="AlphaFoldDB" id="A0A3N4I3W5"/>
<keyword evidence="2" id="KW-0378">Hydrolase</keyword>
<keyword evidence="10" id="KW-1185">Reference proteome</keyword>
<dbReference type="FunFam" id="2.60.120.200:FF:000159">
    <property type="entry name" value="Glycosidase"/>
    <property type="match status" value="1"/>
</dbReference>
<reference evidence="9 10" key="1">
    <citation type="journal article" date="2018" name="Nat. Ecol. Evol.">
        <title>Pezizomycetes genomes reveal the molecular basis of ectomycorrhizal truffle lifestyle.</title>
        <authorList>
            <person name="Murat C."/>
            <person name="Payen T."/>
            <person name="Noel B."/>
            <person name="Kuo A."/>
            <person name="Morin E."/>
            <person name="Chen J."/>
            <person name="Kohler A."/>
            <person name="Krizsan K."/>
            <person name="Balestrini R."/>
            <person name="Da Silva C."/>
            <person name="Montanini B."/>
            <person name="Hainaut M."/>
            <person name="Levati E."/>
            <person name="Barry K.W."/>
            <person name="Belfiori B."/>
            <person name="Cichocki N."/>
            <person name="Clum A."/>
            <person name="Dockter R.B."/>
            <person name="Fauchery L."/>
            <person name="Guy J."/>
            <person name="Iotti M."/>
            <person name="Le Tacon F."/>
            <person name="Lindquist E.A."/>
            <person name="Lipzen A."/>
            <person name="Malagnac F."/>
            <person name="Mello A."/>
            <person name="Molinier V."/>
            <person name="Miyauchi S."/>
            <person name="Poulain J."/>
            <person name="Riccioni C."/>
            <person name="Rubini A."/>
            <person name="Sitrit Y."/>
            <person name="Splivallo R."/>
            <person name="Traeger S."/>
            <person name="Wang M."/>
            <person name="Zifcakova L."/>
            <person name="Wipf D."/>
            <person name="Zambonelli A."/>
            <person name="Paolocci F."/>
            <person name="Nowrousian M."/>
            <person name="Ottonello S."/>
            <person name="Baldrian P."/>
            <person name="Spatafora J.W."/>
            <person name="Henrissat B."/>
            <person name="Nagy L.G."/>
            <person name="Aury J.M."/>
            <person name="Wincker P."/>
            <person name="Grigoriev I.V."/>
            <person name="Bonfante P."/>
            <person name="Martin F.M."/>
        </authorList>
    </citation>
    <scope>NUCLEOTIDE SEQUENCE [LARGE SCALE GENOMIC DNA]</scope>
    <source>
        <strain evidence="9 10">RN42</strain>
    </source>
</reference>